<feature type="domain" description="ABC-type transport auxiliary lipoprotein component" evidence="1">
    <location>
        <begin position="32"/>
        <end position="181"/>
    </location>
</feature>
<dbReference type="InterPro" id="IPR005586">
    <property type="entry name" value="ABC_trans_aux"/>
</dbReference>
<dbReference type="Pfam" id="PF03886">
    <property type="entry name" value="ABC_trans_aux"/>
    <property type="match status" value="1"/>
</dbReference>
<keyword evidence="3" id="KW-1185">Reference proteome</keyword>
<gene>
    <name evidence="2" type="ORF">POI8812_00736</name>
</gene>
<proteinExistence type="predicted"/>
<dbReference type="Gene3D" id="3.40.50.10610">
    <property type="entry name" value="ABC-type transport auxiliary lipoprotein component"/>
    <property type="match status" value="1"/>
</dbReference>
<dbReference type="PROSITE" id="PS51257">
    <property type="entry name" value="PROKAR_LIPOPROTEIN"/>
    <property type="match status" value="1"/>
</dbReference>
<reference evidence="2 3" key="1">
    <citation type="submission" date="2018-03" db="EMBL/GenBank/DDBJ databases">
        <authorList>
            <person name="Keele B.F."/>
        </authorList>
    </citation>
    <scope>NUCLEOTIDE SEQUENCE [LARGE SCALE GENOMIC DNA]</scope>
    <source>
        <strain evidence="2 3">CeCT 8812</strain>
    </source>
</reference>
<name>A0A2R8A889_9RHOB</name>
<organism evidence="2 3">
    <name type="scientific">Pontivivens insulae</name>
    <dbReference type="NCBI Taxonomy" id="1639689"/>
    <lineage>
        <taxon>Bacteria</taxon>
        <taxon>Pseudomonadati</taxon>
        <taxon>Pseudomonadota</taxon>
        <taxon>Alphaproteobacteria</taxon>
        <taxon>Rhodobacterales</taxon>
        <taxon>Paracoccaceae</taxon>
        <taxon>Pontivivens</taxon>
    </lineage>
</organism>
<accession>A0A2R8A889</accession>
<dbReference type="RefSeq" id="WP_108781140.1">
    <property type="nucleotide sequence ID" value="NZ_OMKW01000001.1"/>
</dbReference>
<dbReference type="EMBL" id="OMKW01000001">
    <property type="protein sequence ID" value="SPF28436.1"/>
    <property type="molecule type" value="Genomic_DNA"/>
</dbReference>
<evidence type="ECO:0000313" key="2">
    <source>
        <dbReference type="EMBL" id="SPF28436.1"/>
    </source>
</evidence>
<sequence>MIRPLLILCVLALGACTSPPDPRLLLPGAQPMTGGVTVARSVEIREISLPYYAEGEEVAILGENGTVEILDSLLWADLPPRALTLRLAETLARALPQTAVAAEPWPLLSRAELSVNVQVSRILGAPGGVLDFEGQYFIVAEDRGSYERARAFDLSLPVTSVGAGGIASAQARAIEELATLITTDLAGVTTRDLGRR</sequence>
<protein>
    <recommendedName>
        <fullName evidence="1">ABC-type transport auxiliary lipoprotein component domain-containing protein</fullName>
    </recommendedName>
</protein>
<dbReference type="OrthoDB" id="7858211at2"/>
<evidence type="ECO:0000259" key="1">
    <source>
        <dbReference type="Pfam" id="PF03886"/>
    </source>
</evidence>
<dbReference type="Proteomes" id="UP000244932">
    <property type="component" value="Unassembled WGS sequence"/>
</dbReference>
<dbReference type="AlphaFoldDB" id="A0A2R8A889"/>
<evidence type="ECO:0000313" key="3">
    <source>
        <dbReference type="Proteomes" id="UP000244932"/>
    </source>
</evidence>
<dbReference type="SUPFAM" id="SSF159594">
    <property type="entry name" value="XCC0632-like"/>
    <property type="match status" value="1"/>
</dbReference>